<evidence type="ECO:0008006" key="4">
    <source>
        <dbReference type="Google" id="ProtNLM"/>
    </source>
</evidence>
<reference evidence="3" key="1">
    <citation type="journal article" date="2019" name="Int. J. Syst. Evol. Microbiol.">
        <title>The Global Catalogue of Microorganisms (GCM) 10K type strain sequencing project: providing services to taxonomists for standard genome sequencing and annotation.</title>
        <authorList>
            <consortium name="The Broad Institute Genomics Platform"/>
            <consortium name="The Broad Institute Genome Sequencing Center for Infectious Disease"/>
            <person name="Wu L."/>
            <person name="Ma J."/>
        </authorList>
    </citation>
    <scope>NUCLEOTIDE SEQUENCE [LARGE SCALE GENOMIC DNA]</scope>
    <source>
        <strain evidence="3">JCM 15395</strain>
    </source>
</reference>
<keyword evidence="1" id="KW-1133">Transmembrane helix</keyword>
<sequence>MSKRNRGSFRDMNIVEKTAVVVGIGLLIFFVAAFVFGIYFFGLAGIFELLGVQYKSVWSLLVFVVCFIFLGIIVELFSKAIYKLSVRNMTGKVNVIIVRFIIEGTSNLLVLYTVDEFLNGMILSMKTEIIVAFLIAVLEIVFDDKK</sequence>
<feature type="transmembrane region" description="Helical" evidence="1">
    <location>
        <begin position="20"/>
        <end position="46"/>
    </location>
</feature>
<gene>
    <name evidence="2" type="ORF">GCM10009001_06200</name>
</gene>
<comment type="caution">
    <text evidence="2">The sequence shown here is derived from an EMBL/GenBank/DDBJ whole genome shotgun (WGS) entry which is preliminary data.</text>
</comment>
<evidence type="ECO:0000256" key="1">
    <source>
        <dbReference type="SAM" id="Phobius"/>
    </source>
</evidence>
<protein>
    <recommendedName>
        <fullName evidence="4">Regulatory protein YrvL</fullName>
    </recommendedName>
</protein>
<keyword evidence="3" id="KW-1185">Reference proteome</keyword>
<organism evidence="2 3">
    <name type="scientific">Virgibacillus siamensis</name>
    <dbReference type="NCBI Taxonomy" id="480071"/>
    <lineage>
        <taxon>Bacteria</taxon>
        <taxon>Bacillati</taxon>
        <taxon>Bacillota</taxon>
        <taxon>Bacilli</taxon>
        <taxon>Bacillales</taxon>
        <taxon>Bacillaceae</taxon>
        <taxon>Virgibacillus</taxon>
    </lineage>
</organism>
<evidence type="ECO:0000313" key="2">
    <source>
        <dbReference type="EMBL" id="GAA0592861.1"/>
    </source>
</evidence>
<keyword evidence="1" id="KW-0472">Membrane</keyword>
<feature type="transmembrane region" description="Helical" evidence="1">
    <location>
        <begin position="120"/>
        <end position="142"/>
    </location>
</feature>
<feature type="transmembrane region" description="Helical" evidence="1">
    <location>
        <begin position="93"/>
        <end position="114"/>
    </location>
</feature>
<proteinExistence type="predicted"/>
<accession>A0ABP3QL23</accession>
<dbReference type="Proteomes" id="UP001500866">
    <property type="component" value="Unassembled WGS sequence"/>
</dbReference>
<dbReference type="EMBL" id="BAAADS010000003">
    <property type="protein sequence ID" value="GAA0592861.1"/>
    <property type="molecule type" value="Genomic_DNA"/>
</dbReference>
<feature type="transmembrane region" description="Helical" evidence="1">
    <location>
        <begin position="58"/>
        <end position="81"/>
    </location>
</feature>
<dbReference type="InterPro" id="IPR025912">
    <property type="entry name" value="YrvL"/>
</dbReference>
<evidence type="ECO:0000313" key="3">
    <source>
        <dbReference type="Proteomes" id="UP001500866"/>
    </source>
</evidence>
<keyword evidence="1" id="KW-0812">Transmembrane</keyword>
<dbReference type="RefSeq" id="WP_343810222.1">
    <property type="nucleotide sequence ID" value="NZ_BAAADS010000003.1"/>
</dbReference>
<name>A0ABP3QL23_9BACI</name>
<dbReference type="Pfam" id="PF14184">
    <property type="entry name" value="YrvL"/>
    <property type="match status" value="1"/>
</dbReference>